<evidence type="ECO:0000313" key="3">
    <source>
        <dbReference type="Proteomes" id="UP001221898"/>
    </source>
</evidence>
<sequence length="168" mass="18376">MWSPNPPLLTTVSSAESKPGRVVRNRRVSRTAERAAKMHSGGKKQETKGYHYTENAGGRKQKQFWGKTHLIAKHRPPVVEAALNGAESEKERGAGVARQPITGLRLERFDLFLDAGAPLAKVSADRRKKTPHRGHGTEAPKKTGNRMSAVQGQLNPPHGSPVTLHNSQ</sequence>
<feature type="region of interest" description="Disordered" evidence="1">
    <location>
        <begin position="120"/>
        <end position="168"/>
    </location>
</feature>
<dbReference type="AlphaFoldDB" id="A0AAD7W395"/>
<feature type="region of interest" description="Disordered" evidence="1">
    <location>
        <begin position="1"/>
        <end position="61"/>
    </location>
</feature>
<accession>A0AAD7W395</accession>
<comment type="caution">
    <text evidence="2">The sequence shown here is derived from an EMBL/GenBank/DDBJ whole genome shotgun (WGS) entry which is preliminary data.</text>
</comment>
<dbReference type="Proteomes" id="UP001221898">
    <property type="component" value="Unassembled WGS sequence"/>
</dbReference>
<dbReference type="EMBL" id="JAINUG010000333">
    <property type="protein sequence ID" value="KAJ8378020.1"/>
    <property type="molecule type" value="Genomic_DNA"/>
</dbReference>
<proteinExistence type="predicted"/>
<evidence type="ECO:0000313" key="2">
    <source>
        <dbReference type="EMBL" id="KAJ8378020.1"/>
    </source>
</evidence>
<feature type="compositionally biased region" description="Polar residues" evidence="1">
    <location>
        <begin position="145"/>
        <end position="154"/>
    </location>
</feature>
<name>A0AAD7W395_9TELE</name>
<protein>
    <submittedName>
        <fullName evidence="2">Uncharacterized protein</fullName>
    </submittedName>
</protein>
<organism evidence="2 3">
    <name type="scientific">Aldrovandia affinis</name>
    <dbReference type="NCBI Taxonomy" id="143900"/>
    <lineage>
        <taxon>Eukaryota</taxon>
        <taxon>Metazoa</taxon>
        <taxon>Chordata</taxon>
        <taxon>Craniata</taxon>
        <taxon>Vertebrata</taxon>
        <taxon>Euteleostomi</taxon>
        <taxon>Actinopterygii</taxon>
        <taxon>Neopterygii</taxon>
        <taxon>Teleostei</taxon>
        <taxon>Notacanthiformes</taxon>
        <taxon>Halosauridae</taxon>
        <taxon>Aldrovandia</taxon>
    </lineage>
</organism>
<evidence type="ECO:0000256" key="1">
    <source>
        <dbReference type="SAM" id="MobiDB-lite"/>
    </source>
</evidence>
<reference evidence="2" key="1">
    <citation type="journal article" date="2023" name="Science">
        <title>Genome structures resolve the early diversification of teleost fishes.</title>
        <authorList>
            <person name="Parey E."/>
            <person name="Louis A."/>
            <person name="Montfort J."/>
            <person name="Bouchez O."/>
            <person name="Roques C."/>
            <person name="Iampietro C."/>
            <person name="Lluch J."/>
            <person name="Castinel A."/>
            <person name="Donnadieu C."/>
            <person name="Desvignes T."/>
            <person name="Floi Bucao C."/>
            <person name="Jouanno E."/>
            <person name="Wen M."/>
            <person name="Mejri S."/>
            <person name="Dirks R."/>
            <person name="Jansen H."/>
            <person name="Henkel C."/>
            <person name="Chen W.J."/>
            <person name="Zahm M."/>
            <person name="Cabau C."/>
            <person name="Klopp C."/>
            <person name="Thompson A.W."/>
            <person name="Robinson-Rechavi M."/>
            <person name="Braasch I."/>
            <person name="Lecointre G."/>
            <person name="Bobe J."/>
            <person name="Postlethwait J.H."/>
            <person name="Berthelot C."/>
            <person name="Roest Crollius H."/>
            <person name="Guiguen Y."/>
        </authorList>
    </citation>
    <scope>NUCLEOTIDE SEQUENCE</scope>
    <source>
        <strain evidence="2">NC1722</strain>
    </source>
</reference>
<gene>
    <name evidence="2" type="ORF">AAFF_G00248910</name>
</gene>
<keyword evidence="3" id="KW-1185">Reference proteome</keyword>